<keyword evidence="2" id="KW-0479">Metal-binding</keyword>
<keyword evidence="2" id="KW-0863">Zinc-finger</keyword>
<dbReference type="InterPro" id="IPR000330">
    <property type="entry name" value="SNF2_N"/>
</dbReference>
<dbReference type="PROSITE" id="PS50966">
    <property type="entry name" value="ZF_SWIM"/>
    <property type="match status" value="1"/>
</dbReference>
<dbReference type="PANTHER" id="PTHR10799">
    <property type="entry name" value="SNF2/RAD54 HELICASE FAMILY"/>
    <property type="match status" value="1"/>
</dbReference>
<dbReference type="GO" id="GO:0004386">
    <property type="term" value="F:helicase activity"/>
    <property type="evidence" value="ECO:0007669"/>
    <property type="project" value="UniProtKB-KW"/>
</dbReference>
<dbReference type="GO" id="GO:0016787">
    <property type="term" value="F:hydrolase activity"/>
    <property type="evidence" value="ECO:0007669"/>
    <property type="project" value="UniProtKB-KW"/>
</dbReference>
<dbReference type="Pfam" id="PF00176">
    <property type="entry name" value="SNF2-rel_dom"/>
    <property type="match status" value="1"/>
</dbReference>
<keyword evidence="6" id="KW-0067">ATP-binding</keyword>
<keyword evidence="7" id="KW-1185">Reference proteome</keyword>
<dbReference type="SMART" id="SM00490">
    <property type="entry name" value="HELICc"/>
    <property type="match status" value="1"/>
</dbReference>
<dbReference type="RefSeq" id="WP_166196919.1">
    <property type="nucleotide sequence ID" value="NZ_JAAOIV010000007.1"/>
</dbReference>
<accession>A0A967B0Z5</accession>
<comment type="caution">
    <text evidence="6">The sequence shown here is derived from an EMBL/GenBank/DDBJ whole genome shotgun (WGS) entry which is preliminary data.</text>
</comment>
<dbReference type="SMART" id="SM00487">
    <property type="entry name" value="DEXDc"/>
    <property type="match status" value="1"/>
</dbReference>
<keyword evidence="6" id="KW-0547">Nucleotide-binding</keyword>
<gene>
    <name evidence="6" type="ORF">G9U51_11000</name>
</gene>
<dbReference type="Gene3D" id="3.40.50.300">
    <property type="entry name" value="P-loop containing nucleotide triphosphate hydrolases"/>
    <property type="match status" value="1"/>
</dbReference>
<evidence type="ECO:0000313" key="7">
    <source>
        <dbReference type="Proteomes" id="UP000744769"/>
    </source>
</evidence>
<proteinExistence type="predicted"/>
<keyword evidence="6" id="KW-0347">Helicase</keyword>
<dbReference type="AlphaFoldDB" id="A0A967B0Z5"/>
<organism evidence="6 7">
    <name type="scientific">Metallococcus carri</name>
    <dbReference type="NCBI Taxonomy" id="1656884"/>
    <lineage>
        <taxon>Bacteria</taxon>
        <taxon>Bacillati</taxon>
        <taxon>Actinomycetota</taxon>
        <taxon>Actinomycetes</taxon>
        <taxon>Micrococcales</taxon>
        <taxon>Dermacoccaceae</taxon>
        <taxon>Metallococcus</taxon>
    </lineage>
</organism>
<dbReference type="InterPro" id="IPR027417">
    <property type="entry name" value="P-loop_NTPase"/>
</dbReference>
<dbReference type="InterPro" id="IPR014001">
    <property type="entry name" value="Helicase_ATP-bd"/>
</dbReference>
<feature type="domain" description="Helicase ATP-binding" evidence="4">
    <location>
        <begin position="621"/>
        <end position="784"/>
    </location>
</feature>
<reference evidence="6" key="1">
    <citation type="submission" date="2020-03" db="EMBL/GenBank/DDBJ databases">
        <title>Draft sequencing of Calidifontibacter sp. DB0510.</title>
        <authorList>
            <person name="Kim D.-U."/>
        </authorList>
    </citation>
    <scope>NUCLEOTIDE SEQUENCE</scope>
    <source>
        <strain evidence="6">DB0510</strain>
    </source>
</reference>
<evidence type="ECO:0000259" key="4">
    <source>
        <dbReference type="PROSITE" id="PS51192"/>
    </source>
</evidence>
<evidence type="ECO:0000256" key="1">
    <source>
        <dbReference type="ARBA" id="ARBA00022801"/>
    </source>
</evidence>
<dbReference type="InterPro" id="IPR007527">
    <property type="entry name" value="Znf_SWIM"/>
</dbReference>
<sequence length="1071" mass="118734">MPASRYHVRGAEWLRGVSDADLIVHIGDLAFERALGYADAERVESINTGDGGRMVLATVAGGRDRPYSSLLTIPYAGAGPQQWTSRCSCPMQERCKHVGAMVLTAREFLGGGNATAERSWLEFSDRFLRPEPSAPAGEQLGLRFALTRPTWMGPGRKPVARIAIRPTRHGKGGRWIRQMSWREVTEPGWGWPPRSYDEAQHAAVMRLMRRWQLLSPAYLRATETVHLDELGPEVWDDLDAAVRAGVVLLGDTDNEPGAVTLTVGEPTPAPEFTATDDGGLTGRLQLPGFDGAAHWQGDPAHGLVVSDDDRLRLIGFERALTPFEHWLMQQGELAVPPEHAEDFRQVHLPRLRGLDIRPADAEPLRLRLHVTQGAGLGLRVSTGFRYAADRVVDTALGTGRFGRDRVAERELVERVADDLRDLGLVEPIGGLGYWPVSVVEFDGPAAVAFQRRLPDLLDHPDLEVQLDDELPAYEEVDEAPRVSFEADDDGNDWFDLRVSVTVGDEQVPFEPLFAALARGEEVMVLESGTWFSLDQPEFTRLRELIEESRSIADRPRDTVRVSRYDVDWWAELDGLGEAVGQAAGWRARVATLTALDDAPAPPASLRARLRPYQEHGYGWLTGLWDAGLGGVLADDMGLGKTIQALAMLARAHERGELTEPVLVVAPSSVVGTWVHEAATFAPELRVVAIPRTSATRGGSLAELIAGAQLVVTSYTVLRLDAEDYGEIRWRAVILDEAQQVKNHRSKTFQVVHRLSRPFTLVVTGTPLENSLMDLWAMFALAAPGLLSRPDRFSQQWRRPIEGGDTERLQRLNRRIRPLMLRRTKEVVAADLPPKQIQVQEVPLTPRHRAVYDRHLQRERQRVLGLLEDPEANRIAILASLTRLRQLALDPRLIEPEYAARELPAKLAFLVEHLRELEAGGHRALVFSQFTGYLALVREALDAAGISWSYLDGSTTNRQAVIDGFKQGDSTAFLISLKAGGVGLTLTEADYVFVLDPWWNPAAEAQAIDRAHRIGQDQPVMVYRMVSEGTIEQKVVALQQAKRDLFDRVVEGAGATGERLDADDIRALLTDD</sequence>
<dbReference type="InterPro" id="IPR038718">
    <property type="entry name" value="SNF2-like_sf"/>
</dbReference>
<keyword evidence="1" id="KW-0378">Hydrolase</keyword>
<name>A0A967B0Z5_9MICO</name>
<dbReference type="InterPro" id="IPR049730">
    <property type="entry name" value="SNF2/RAD54-like_C"/>
</dbReference>
<evidence type="ECO:0000259" key="3">
    <source>
        <dbReference type="PROSITE" id="PS50966"/>
    </source>
</evidence>
<dbReference type="EMBL" id="JAAOIV010000007">
    <property type="protein sequence ID" value="NHN56303.1"/>
    <property type="molecule type" value="Genomic_DNA"/>
</dbReference>
<dbReference type="GO" id="GO:0008270">
    <property type="term" value="F:zinc ion binding"/>
    <property type="evidence" value="ECO:0007669"/>
    <property type="project" value="UniProtKB-KW"/>
</dbReference>
<evidence type="ECO:0000256" key="2">
    <source>
        <dbReference type="PROSITE-ProRule" id="PRU00325"/>
    </source>
</evidence>
<dbReference type="CDD" id="cd18793">
    <property type="entry name" value="SF2_C_SNF"/>
    <property type="match status" value="1"/>
</dbReference>
<evidence type="ECO:0000259" key="5">
    <source>
        <dbReference type="PROSITE" id="PS51194"/>
    </source>
</evidence>
<evidence type="ECO:0000313" key="6">
    <source>
        <dbReference type="EMBL" id="NHN56303.1"/>
    </source>
</evidence>
<feature type="domain" description="SWIM-type" evidence="3">
    <location>
        <begin position="71"/>
        <end position="106"/>
    </location>
</feature>
<dbReference type="Proteomes" id="UP000744769">
    <property type="component" value="Unassembled WGS sequence"/>
</dbReference>
<feature type="domain" description="Helicase C-terminal" evidence="5">
    <location>
        <begin position="908"/>
        <end position="1056"/>
    </location>
</feature>
<dbReference type="PROSITE" id="PS51194">
    <property type="entry name" value="HELICASE_CTER"/>
    <property type="match status" value="1"/>
</dbReference>
<dbReference type="InterPro" id="IPR001650">
    <property type="entry name" value="Helicase_C-like"/>
</dbReference>
<keyword evidence="2" id="KW-0862">Zinc</keyword>
<protein>
    <submittedName>
        <fullName evidence="6">DEAD/DEAH box helicase</fullName>
    </submittedName>
</protein>
<dbReference type="SUPFAM" id="SSF52540">
    <property type="entry name" value="P-loop containing nucleoside triphosphate hydrolases"/>
    <property type="match status" value="2"/>
</dbReference>
<dbReference type="GO" id="GO:0005524">
    <property type="term" value="F:ATP binding"/>
    <property type="evidence" value="ECO:0007669"/>
    <property type="project" value="InterPro"/>
</dbReference>
<dbReference type="Gene3D" id="3.40.50.10810">
    <property type="entry name" value="Tandem AAA-ATPase domain"/>
    <property type="match status" value="1"/>
</dbReference>
<dbReference type="Pfam" id="PF00271">
    <property type="entry name" value="Helicase_C"/>
    <property type="match status" value="1"/>
</dbReference>
<dbReference type="PROSITE" id="PS51192">
    <property type="entry name" value="HELICASE_ATP_BIND_1"/>
    <property type="match status" value="1"/>
</dbReference>